<keyword evidence="1" id="KW-0812">Transmembrane</keyword>
<keyword evidence="1" id="KW-0472">Membrane</keyword>
<evidence type="ECO:0000313" key="2">
    <source>
        <dbReference type="EMBL" id="KAF9667472.1"/>
    </source>
</evidence>
<feature type="transmembrane region" description="Helical" evidence="1">
    <location>
        <begin position="7"/>
        <end position="25"/>
    </location>
</feature>
<name>A0A835JA85_9ROSI</name>
<feature type="transmembrane region" description="Helical" evidence="1">
    <location>
        <begin position="45"/>
        <end position="69"/>
    </location>
</feature>
<accession>A0A835JA85</accession>
<feature type="transmembrane region" description="Helical" evidence="1">
    <location>
        <begin position="183"/>
        <end position="202"/>
    </location>
</feature>
<keyword evidence="3" id="KW-1185">Reference proteome</keyword>
<reference evidence="2 3" key="1">
    <citation type="submission" date="2020-10" db="EMBL/GenBank/DDBJ databases">
        <title>Plant Genome Project.</title>
        <authorList>
            <person name="Zhang R.-G."/>
        </authorList>
    </citation>
    <scope>NUCLEOTIDE SEQUENCE [LARGE SCALE GENOMIC DNA]</scope>
    <source>
        <strain evidence="2">FAFU-HL-1</strain>
        <tissue evidence="2">Leaf</tissue>
    </source>
</reference>
<evidence type="ECO:0000313" key="3">
    <source>
        <dbReference type="Proteomes" id="UP000657918"/>
    </source>
</evidence>
<comment type="caution">
    <text evidence="2">The sequence shown here is derived from an EMBL/GenBank/DDBJ whole genome shotgun (WGS) entry which is preliminary data.</text>
</comment>
<dbReference type="Proteomes" id="UP000657918">
    <property type="component" value="Unassembled WGS sequence"/>
</dbReference>
<organism evidence="2 3">
    <name type="scientific">Salix dunnii</name>
    <dbReference type="NCBI Taxonomy" id="1413687"/>
    <lineage>
        <taxon>Eukaryota</taxon>
        <taxon>Viridiplantae</taxon>
        <taxon>Streptophyta</taxon>
        <taxon>Embryophyta</taxon>
        <taxon>Tracheophyta</taxon>
        <taxon>Spermatophyta</taxon>
        <taxon>Magnoliopsida</taxon>
        <taxon>eudicotyledons</taxon>
        <taxon>Gunneridae</taxon>
        <taxon>Pentapetalae</taxon>
        <taxon>rosids</taxon>
        <taxon>fabids</taxon>
        <taxon>Malpighiales</taxon>
        <taxon>Salicaceae</taxon>
        <taxon>Saliceae</taxon>
        <taxon>Salix</taxon>
    </lineage>
</organism>
<gene>
    <name evidence="2" type="ORF">SADUNF_Sadunf15G0026600</name>
</gene>
<sequence length="248" mass="27934">MGLQWMILTYVVAAEAAIAALLTLPSPKLLKDGLVSLISLLLQPALFIVPCSGFLLLGLFFVSCSILLFSFRLYKFWSVTSVIPSKVLCIYKFTPLGLQSSRECDSLCFSMPSLLVCLPYMQILQGNPESRGSGEEVQEPVVFPAVHPHFINRGREVAMLYFVFNIDITSRCFALFASSISSIFCGSEMYFLLALSYCIFSYQRRLREYYSMNASGWKGSHSIFDIVFVLIYQKLSFLVEHYPLVHSG</sequence>
<keyword evidence="1" id="KW-1133">Transmembrane helix</keyword>
<dbReference type="EMBL" id="JADGMS010000015">
    <property type="protein sequence ID" value="KAF9667472.1"/>
    <property type="molecule type" value="Genomic_DNA"/>
</dbReference>
<protein>
    <submittedName>
        <fullName evidence="2">Uncharacterized protein</fullName>
    </submittedName>
</protein>
<evidence type="ECO:0000256" key="1">
    <source>
        <dbReference type="SAM" id="Phobius"/>
    </source>
</evidence>
<proteinExistence type="predicted"/>
<dbReference type="AlphaFoldDB" id="A0A835JA85"/>